<sequence length="107" mass="11880">MLERGQPPKQSCRKTPLLIVSKFTYSGPKRVCQMKGKPKSIHDGIIQTPPIIPEVNLRTIAKHPPSIFADYIPVRNQGAQHGGAHVCLSRHIMQKPTIPKISNKLAL</sequence>
<evidence type="ECO:0000313" key="2">
    <source>
        <dbReference type="Proteomes" id="UP001603857"/>
    </source>
</evidence>
<organism evidence="1 2">
    <name type="scientific">Flemingia macrophylla</name>
    <dbReference type="NCBI Taxonomy" id="520843"/>
    <lineage>
        <taxon>Eukaryota</taxon>
        <taxon>Viridiplantae</taxon>
        <taxon>Streptophyta</taxon>
        <taxon>Embryophyta</taxon>
        <taxon>Tracheophyta</taxon>
        <taxon>Spermatophyta</taxon>
        <taxon>Magnoliopsida</taxon>
        <taxon>eudicotyledons</taxon>
        <taxon>Gunneridae</taxon>
        <taxon>Pentapetalae</taxon>
        <taxon>rosids</taxon>
        <taxon>fabids</taxon>
        <taxon>Fabales</taxon>
        <taxon>Fabaceae</taxon>
        <taxon>Papilionoideae</taxon>
        <taxon>50 kb inversion clade</taxon>
        <taxon>NPAAA clade</taxon>
        <taxon>indigoferoid/millettioid clade</taxon>
        <taxon>Phaseoleae</taxon>
        <taxon>Flemingia</taxon>
    </lineage>
</organism>
<keyword evidence="2" id="KW-1185">Reference proteome</keyword>
<dbReference type="AlphaFoldDB" id="A0ABD1MLW9"/>
<reference evidence="1 2" key="1">
    <citation type="submission" date="2024-08" db="EMBL/GenBank/DDBJ databases">
        <title>Insights into the chromosomal genome structure of Flemingia macrophylla.</title>
        <authorList>
            <person name="Ding Y."/>
            <person name="Zhao Y."/>
            <person name="Bi W."/>
            <person name="Wu M."/>
            <person name="Zhao G."/>
            <person name="Gong Y."/>
            <person name="Li W."/>
            <person name="Zhang P."/>
        </authorList>
    </citation>
    <scope>NUCLEOTIDE SEQUENCE [LARGE SCALE GENOMIC DNA]</scope>
    <source>
        <strain evidence="1">DYQJB</strain>
        <tissue evidence="1">Leaf</tissue>
    </source>
</reference>
<dbReference type="EMBL" id="JBGMDY010000004">
    <property type="protein sequence ID" value="KAL2336791.1"/>
    <property type="molecule type" value="Genomic_DNA"/>
</dbReference>
<protein>
    <submittedName>
        <fullName evidence="1">Uncharacterized protein</fullName>
    </submittedName>
</protein>
<name>A0ABD1MLW9_9FABA</name>
<gene>
    <name evidence="1" type="ORF">Fmac_011237</name>
</gene>
<comment type="caution">
    <text evidence="1">The sequence shown here is derived from an EMBL/GenBank/DDBJ whole genome shotgun (WGS) entry which is preliminary data.</text>
</comment>
<dbReference type="Proteomes" id="UP001603857">
    <property type="component" value="Unassembled WGS sequence"/>
</dbReference>
<proteinExistence type="predicted"/>
<evidence type="ECO:0000313" key="1">
    <source>
        <dbReference type="EMBL" id="KAL2336791.1"/>
    </source>
</evidence>
<accession>A0ABD1MLW9</accession>